<sequence length="147" mass="16339">MLPKCLTPSKAFGSEPKSQKNVMTLHEKAQLLDMFREGKSYAAVGSYIVVNESTIRYIKKNEVEIRTIVAVSSCETAKKVTIMKNKHFIRIKSAMALWISDCKKENICLSGIIICEKAQNLYQQFNRGDGAEGTKKTATKTIDSTGA</sequence>
<dbReference type="Pfam" id="PF04218">
    <property type="entry name" value="CENP-B_N"/>
    <property type="match status" value="1"/>
</dbReference>
<organism evidence="5 6">
    <name type="scientific">Octopus vulgaris</name>
    <name type="common">Common octopus</name>
    <dbReference type="NCBI Taxonomy" id="6645"/>
    <lineage>
        <taxon>Eukaryota</taxon>
        <taxon>Metazoa</taxon>
        <taxon>Spiralia</taxon>
        <taxon>Lophotrochozoa</taxon>
        <taxon>Mollusca</taxon>
        <taxon>Cephalopoda</taxon>
        <taxon>Coleoidea</taxon>
        <taxon>Octopodiformes</taxon>
        <taxon>Octopoda</taxon>
        <taxon>Incirrata</taxon>
        <taxon>Octopodidae</taxon>
        <taxon>Octopus</taxon>
    </lineage>
</organism>
<keyword evidence="6" id="KW-1185">Reference proteome</keyword>
<proteinExistence type="predicted"/>
<dbReference type="InterPro" id="IPR007889">
    <property type="entry name" value="HTH_Psq"/>
</dbReference>
<evidence type="ECO:0000313" key="5">
    <source>
        <dbReference type="EMBL" id="CAI9737553.1"/>
    </source>
</evidence>
<dbReference type="SUPFAM" id="SSF46689">
    <property type="entry name" value="Homeodomain-like"/>
    <property type="match status" value="1"/>
</dbReference>
<evidence type="ECO:0000313" key="6">
    <source>
        <dbReference type="Proteomes" id="UP001162480"/>
    </source>
</evidence>
<accession>A0AA36BNE4</accession>
<dbReference type="InterPro" id="IPR009057">
    <property type="entry name" value="Homeodomain-like_sf"/>
</dbReference>
<dbReference type="Pfam" id="PF03221">
    <property type="entry name" value="HTH_Tnp_Tc5"/>
    <property type="match status" value="1"/>
</dbReference>
<keyword evidence="2" id="KW-0539">Nucleus</keyword>
<keyword evidence="1" id="KW-0238">DNA-binding</keyword>
<protein>
    <submittedName>
        <fullName evidence="5">Transposable element-derived 1-like</fullName>
    </submittedName>
</protein>
<evidence type="ECO:0000259" key="4">
    <source>
        <dbReference type="Pfam" id="PF04218"/>
    </source>
</evidence>
<dbReference type="GO" id="GO:0003677">
    <property type="term" value="F:DNA binding"/>
    <property type="evidence" value="ECO:0007669"/>
    <property type="project" value="UniProtKB-KW"/>
</dbReference>
<dbReference type="EMBL" id="OX597833">
    <property type="protein sequence ID" value="CAI9737553.1"/>
    <property type="molecule type" value="Genomic_DNA"/>
</dbReference>
<gene>
    <name evidence="5" type="ORF">OCTVUL_1B004746</name>
</gene>
<dbReference type="InterPro" id="IPR006600">
    <property type="entry name" value="HTH_CenpB_DNA-bd_dom"/>
</dbReference>
<dbReference type="Gene3D" id="1.10.10.60">
    <property type="entry name" value="Homeodomain-like"/>
    <property type="match status" value="1"/>
</dbReference>
<dbReference type="Proteomes" id="UP001162480">
    <property type="component" value="Chromosome 20"/>
</dbReference>
<evidence type="ECO:0000256" key="1">
    <source>
        <dbReference type="ARBA" id="ARBA00023125"/>
    </source>
</evidence>
<name>A0AA36BNE4_OCTVU</name>
<feature type="domain" description="HTH CENPB-type" evidence="3">
    <location>
        <begin position="91"/>
        <end position="128"/>
    </location>
</feature>
<evidence type="ECO:0000259" key="3">
    <source>
        <dbReference type="Pfam" id="PF03221"/>
    </source>
</evidence>
<evidence type="ECO:0000256" key="2">
    <source>
        <dbReference type="ARBA" id="ARBA00023242"/>
    </source>
</evidence>
<reference evidence="5" key="1">
    <citation type="submission" date="2023-08" db="EMBL/GenBank/DDBJ databases">
        <authorList>
            <person name="Alioto T."/>
            <person name="Alioto T."/>
            <person name="Gomez Garrido J."/>
        </authorList>
    </citation>
    <scope>NUCLEOTIDE SEQUENCE</scope>
</reference>
<dbReference type="AlphaFoldDB" id="A0AA36BNE4"/>
<dbReference type="InterPro" id="IPR036388">
    <property type="entry name" value="WH-like_DNA-bd_sf"/>
</dbReference>
<feature type="domain" description="HTH psq-type" evidence="4">
    <location>
        <begin position="18"/>
        <end position="66"/>
    </location>
</feature>
<dbReference type="Gene3D" id="1.10.10.10">
    <property type="entry name" value="Winged helix-like DNA-binding domain superfamily/Winged helix DNA-binding domain"/>
    <property type="match status" value="1"/>
</dbReference>